<keyword evidence="1" id="KW-1133">Transmembrane helix</keyword>
<dbReference type="EMBL" id="JASDAP010000001">
    <property type="protein sequence ID" value="KAK1906547.1"/>
    <property type="molecule type" value="Genomic_DNA"/>
</dbReference>
<dbReference type="Proteomes" id="UP001228049">
    <property type="component" value="Unassembled WGS sequence"/>
</dbReference>
<evidence type="ECO:0000256" key="1">
    <source>
        <dbReference type="SAM" id="Phobius"/>
    </source>
</evidence>
<organism evidence="2 3">
    <name type="scientific">Dissostichus eleginoides</name>
    <name type="common">Patagonian toothfish</name>
    <name type="synonym">Dissostichus amissus</name>
    <dbReference type="NCBI Taxonomy" id="100907"/>
    <lineage>
        <taxon>Eukaryota</taxon>
        <taxon>Metazoa</taxon>
        <taxon>Chordata</taxon>
        <taxon>Craniata</taxon>
        <taxon>Vertebrata</taxon>
        <taxon>Euteleostomi</taxon>
        <taxon>Actinopterygii</taxon>
        <taxon>Neopterygii</taxon>
        <taxon>Teleostei</taxon>
        <taxon>Neoteleostei</taxon>
        <taxon>Acanthomorphata</taxon>
        <taxon>Eupercaria</taxon>
        <taxon>Perciformes</taxon>
        <taxon>Notothenioidei</taxon>
        <taxon>Nototheniidae</taxon>
        <taxon>Dissostichus</taxon>
    </lineage>
</organism>
<gene>
    <name evidence="2" type="ORF">KUDE01_008943</name>
</gene>
<dbReference type="AlphaFoldDB" id="A0AAD9FKU4"/>
<protein>
    <submittedName>
        <fullName evidence="2">L-fuculokinase</fullName>
    </submittedName>
</protein>
<feature type="transmembrane region" description="Helical" evidence="1">
    <location>
        <begin position="54"/>
        <end position="76"/>
    </location>
</feature>
<accession>A0AAD9FKU4</accession>
<sequence length="114" mass="12994">MDSQKHLPHPTLLCAVLWWPFPLWWWSWCPASCLLHPAFLLLHGLPPRRGRTPLVPLVPAVFFPLSFLSVTCHFSRAHVRGRRPSAVQQLASQPLRGVTVLQQIDEETTCDNNP</sequence>
<name>A0AAD9FKU4_DISEL</name>
<keyword evidence="1" id="KW-0812">Transmembrane</keyword>
<evidence type="ECO:0000313" key="2">
    <source>
        <dbReference type="EMBL" id="KAK1906547.1"/>
    </source>
</evidence>
<reference evidence="2" key="1">
    <citation type="submission" date="2023-04" db="EMBL/GenBank/DDBJ databases">
        <title>Chromosome-level genome of Chaenocephalus aceratus.</title>
        <authorList>
            <person name="Park H."/>
        </authorList>
    </citation>
    <scope>NUCLEOTIDE SEQUENCE</scope>
    <source>
        <strain evidence="2">DE</strain>
        <tissue evidence="2">Muscle</tissue>
    </source>
</reference>
<comment type="caution">
    <text evidence="2">The sequence shown here is derived from an EMBL/GenBank/DDBJ whole genome shotgun (WGS) entry which is preliminary data.</text>
</comment>
<proteinExistence type="predicted"/>
<evidence type="ECO:0000313" key="3">
    <source>
        <dbReference type="Proteomes" id="UP001228049"/>
    </source>
</evidence>
<keyword evidence="1" id="KW-0472">Membrane</keyword>
<keyword evidence="3" id="KW-1185">Reference proteome</keyword>